<feature type="region of interest" description="Disordered" evidence="1">
    <location>
        <begin position="1"/>
        <end position="36"/>
    </location>
</feature>
<dbReference type="InterPro" id="IPR038765">
    <property type="entry name" value="Papain-like_cys_pep_sf"/>
</dbReference>
<dbReference type="SMART" id="SM00460">
    <property type="entry name" value="TGc"/>
    <property type="match status" value="1"/>
</dbReference>
<name>A0ABR3FKK5_9AGAR</name>
<comment type="caution">
    <text evidence="3">The sequence shown here is derived from an EMBL/GenBank/DDBJ whole genome shotgun (WGS) entry which is preliminary data.</text>
</comment>
<evidence type="ECO:0000313" key="3">
    <source>
        <dbReference type="EMBL" id="KAL0575738.1"/>
    </source>
</evidence>
<proteinExistence type="predicted"/>
<reference evidence="3 4" key="1">
    <citation type="submission" date="2024-02" db="EMBL/GenBank/DDBJ databases">
        <title>A draft genome for the cacao thread blight pathogen Marasmius crinis-equi.</title>
        <authorList>
            <person name="Cohen S.P."/>
            <person name="Baruah I.K."/>
            <person name="Amoako-Attah I."/>
            <person name="Bukari Y."/>
            <person name="Meinhardt L.W."/>
            <person name="Bailey B.A."/>
        </authorList>
    </citation>
    <scope>NUCLEOTIDE SEQUENCE [LARGE SCALE GENOMIC DNA]</scope>
    <source>
        <strain evidence="3 4">GH-76</strain>
    </source>
</reference>
<evidence type="ECO:0000259" key="2">
    <source>
        <dbReference type="SMART" id="SM00460"/>
    </source>
</evidence>
<evidence type="ECO:0000256" key="1">
    <source>
        <dbReference type="SAM" id="MobiDB-lite"/>
    </source>
</evidence>
<protein>
    <recommendedName>
        <fullName evidence="2">Transglutaminase-like domain-containing protein</fullName>
    </recommendedName>
</protein>
<dbReference type="PANTHER" id="PTHR46333">
    <property type="entry name" value="CYTOKINESIS PROTEIN 3"/>
    <property type="match status" value="1"/>
</dbReference>
<dbReference type="SUPFAM" id="SSF54001">
    <property type="entry name" value="Cysteine proteinases"/>
    <property type="match status" value="1"/>
</dbReference>
<dbReference type="InterPro" id="IPR052557">
    <property type="entry name" value="CAP/Cytokinesis_protein"/>
</dbReference>
<feature type="domain" description="Transglutaminase-like" evidence="2">
    <location>
        <begin position="251"/>
        <end position="323"/>
    </location>
</feature>
<accession>A0ABR3FKK5</accession>
<gene>
    <name evidence="3" type="ORF">V5O48_006225</name>
</gene>
<keyword evidence="4" id="KW-1185">Reference proteome</keyword>
<organism evidence="3 4">
    <name type="scientific">Marasmius crinis-equi</name>
    <dbReference type="NCBI Taxonomy" id="585013"/>
    <lineage>
        <taxon>Eukaryota</taxon>
        <taxon>Fungi</taxon>
        <taxon>Dikarya</taxon>
        <taxon>Basidiomycota</taxon>
        <taxon>Agaricomycotina</taxon>
        <taxon>Agaricomycetes</taxon>
        <taxon>Agaricomycetidae</taxon>
        <taxon>Agaricales</taxon>
        <taxon>Marasmiineae</taxon>
        <taxon>Marasmiaceae</taxon>
        <taxon>Marasmius</taxon>
    </lineage>
</organism>
<feature type="compositionally biased region" description="Pro residues" evidence="1">
    <location>
        <begin position="1"/>
        <end position="17"/>
    </location>
</feature>
<sequence>MALPLPPRKAPPPPPPRRASSVITKTTDEDSEANQKPLGIAARIASLRLNEVGLPPTQRQTREPEPVEVPRPVETQYEEPIEVEEEEVVEEPVGAVARAPQPSWEEIESRGPAFVRAVRRKPPPIPGNDAKKMPPPLPGRRLPPMPARLPTPPPEPEPEPEAQQPDATYGQAEQTQSCIKCHDFSFVDDHAAQFPRHTVTSLDQLAYDLTSPWPSETEKFRAIFTWLHHNVAYDTQSFFSGNVRAATPESTFQSGLAVCDGYAGLFMSLAERAGLQAYKVTGHGKGFGYVAADTNAPPPPFQMNHAWNCALMDGDWRLVDSCWGAGHLENGAYNPKFNPSWFVSTNADFGKRHYPEDPGYQLLTDEEGGAVSWENYILEPEGPTIFGTLHEHQFSPYFLQPDGKYIQGGSRVSFHLFKICEHMSTADEDNYVYFINTPDDTRTPMRQNPEGGWSANLYIPRGGGEVSIFYLREVNGEDAKGLGADDFNAMLGRAAMSFGGLCKWTVI</sequence>
<evidence type="ECO:0000313" key="4">
    <source>
        <dbReference type="Proteomes" id="UP001465976"/>
    </source>
</evidence>
<dbReference type="InterPro" id="IPR002931">
    <property type="entry name" value="Transglutaminase-like"/>
</dbReference>
<dbReference type="Pfam" id="PF01841">
    <property type="entry name" value="Transglut_core"/>
    <property type="match status" value="1"/>
</dbReference>
<dbReference type="Proteomes" id="UP001465976">
    <property type="component" value="Unassembled WGS sequence"/>
</dbReference>
<dbReference type="Gene3D" id="3.10.620.30">
    <property type="match status" value="1"/>
</dbReference>
<dbReference type="PANTHER" id="PTHR46333:SF5">
    <property type="entry name" value="TRANSGLUTAMINASE-LIKE DOMAIN-CONTAINING PROTEIN"/>
    <property type="match status" value="1"/>
</dbReference>
<feature type="compositionally biased region" description="Acidic residues" evidence="1">
    <location>
        <begin position="76"/>
        <end position="90"/>
    </location>
</feature>
<feature type="compositionally biased region" description="Pro residues" evidence="1">
    <location>
        <begin position="133"/>
        <end position="155"/>
    </location>
</feature>
<dbReference type="EMBL" id="JBAHYK010000278">
    <property type="protein sequence ID" value="KAL0575738.1"/>
    <property type="molecule type" value="Genomic_DNA"/>
</dbReference>
<feature type="region of interest" description="Disordered" evidence="1">
    <location>
        <begin position="53"/>
        <end position="174"/>
    </location>
</feature>